<dbReference type="RefSeq" id="WP_166535044.1">
    <property type="nucleotide sequence ID" value="NZ_VNHW01000019.1"/>
</dbReference>
<evidence type="ECO:0000313" key="2">
    <source>
        <dbReference type="EMBL" id="TYP82724.1"/>
    </source>
</evidence>
<dbReference type="SUPFAM" id="SSF53335">
    <property type="entry name" value="S-adenosyl-L-methionine-dependent methyltransferases"/>
    <property type="match status" value="1"/>
</dbReference>
<dbReference type="GO" id="GO:0008757">
    <property type="term" value="F:S-adenosylmethionine-dependent methyltransferase activity"/>
    <property type="evidence" value="ECO:0007669"/>
    <property type="project" value="InterPro"/>
</dbReference>
<keyword evidence="2" id="KW-0489">Methyltransferase</keyword>
<keyword evidence="3" id="KW-1185">Reference proteome</keyword>
<dbReference type="Gene3D" id="3.40.50.150">
    <property type="entry name" value="Vaccinia Virus protein VP39"/>
    <property type="match status" value="1"/>
</dbReference>
<dbReference type="Pfam" id="PF08241">
    <property type="entry name" value="Methyltransf_11"/>
    <property type="match status" value="1"/>
</dbReference>
<dbReference type="Proteomes" id="UP000322499">
    <property type="component" value="Unassembled WGS sequence"/>
</dbReference>
<reference evidence="2 3" key="1">
    <citation type="submission" date="2019-07" db="EMBL/GenBank/DDBJ databases">
        <title>Genomic Encyclopedia of Archaeal and Bacterial Type Strains, Phase II (KMG-II): from individual species to whole genera.</title>
        <authorList>
            <person name="Goeker M."/>
        </authorList>
    </citation>
    <scope>NUCLEOTIDE SEQUENCE [LARGE SCALE GENOMIC DNA]</scope>
    <source>
        <strain evidence="2 3">DSM 46842</strain>
    </source>
</reference>
<dbReference type="GO" id="GO:0032259">
    <property type="term" value="P:methylation"/>
    <property type="evidence" value="ECO:0007669"/>
    <property type="project" value="UniProtKB-KW"/>
</dbReference>
<gene>
    <name evidence="2" type="ORF">BD833_11947</name>
</gene>
<name>A0A5S5CM07_9ACTN</name>
<dbReference type="PANTHER" id="PTHR42912">
    <property type="entry name" value="METHYLTRANSFERASE"/>
    <property type="match status" value="1"/>
</dbReference>
<keyword evidence="2" id="KW-0808">Transferase</keyword>
<dbReference type="InterPro" id="IPR013216">
    <property type="entry name" value="Methyltransf_11"/>
</dbReference>
<evidence type="ECO:0000259" key="1">
    <source>
        <dbReference type="Pfam" id="PF08241"/>
    </source>
</evidence>
<dbReference type="CDD" id="cd02440">
    <property type="entry name" value="AdoMet_MTases"/>
    <property type="match status" value="1"/>
</dbReference>
<feature type="domain" description="Methyltransferase type 11" evidence="1">
    <location>
        <begin position="39"/>
        <end position="133"/>
    </location>
</feature>
<dbReference type="InterPro" id="IPR050508">
    <property type="entry name" value="Methyltransf_Superfamily"/>
</dbReference>
<dbReference type="AlphaFoldDB" id="A0A5S5CM07"/>
<proteinExistence type="predicted"/>
<evidence type="ECO:0000313" key="3">
    <source>
        <dbReference type="Proteomes" id="UP000322499"/>
    </source>
</evidence>
<accession>A0A5S5CM07</accession>
<organism evidence="2 3">
    <name type="scientific">Blastococcus xanthinilyticus</name>
    <dbReference type="NCBI Taxonomy" id="1564164"/>
    <lineage>
        <taxon>Bacteria</taxon>
        <taxon>Bacillati</taxon>
        <taxon>Actinomycetota</taxon>
        <taxon>Actinomycetes</taxon>
        <taxon>Geodermatophilales</taxon>
        <taxon>Geodermatophilaceae</taxon>
        <taxon>Blastococcus</taxon>
    </lineage>
</organism>
<dbReference type="EMBL" id="VNHW01000019">
    <property type="protein sequence ID" value="TYP82724.1"/>
    <property type="molecule type" value="Genomic_DNA"/>
</dbReference>
<sequence>MPIDFHDAANRRTYSGRTADPSWAHAMPGLVDPAGAVVVDVGCGGGTYTRAWHDLGAARVVGVDSSAPILDAARDSHGDLPGVEFHPGDAAATGLPAGAADVVFARALVHHVPDLTAVAREAARLLRPGGTYLVQDRTPEDVALPGSPTHPRGWLFEVFPRLLAVEVARRPTSSAVAEAFRAAGLDDIGSTSLWETRRRYRDREDYLAEVGQRTGRSILHELGDDELGHLVDQLRHRLPEGPLVEADRWTIWTGRSPG</sequence>
<keyword evidence="2" id="KW-0830">Ubiquinone</keyword>
<protein>
    <submittedName>
        <fullName evidence="2">Ubiquinone/menaquinone biosynthesis C-methylase UbiE</fullName>
    </submittedName>
</protein>
<dbReference type="InterPro" id="IPR029063">
    <property type="entry name" value="SAM-dependent_MTases_sf"/>
</dbReference>
<comment type="caution">
    <text evidence="2">The sequence shown here is derived from an EMBL/GenBank/DDBJ whole genome shotgun (WGS) entry which is preliminary data.</text>
</comment>